<dbReference type="PRINTS" id="PR00081">
    <property type="entry name" value="GDHRDH"/>
</dbReference>
<accession>A0A835ZCI5</accession>
<dbReference type="FunFam" id="3.40.50.720:FF:000084">
    <property type="entry name" value="Short-chain dehydrogenase reductase"/>
    <property type="match status" value="1"/>
</dbReference>
<protein>
    <submittedName>
        <fullName evidence="2">Short-chain dehydrogenase/reductase SDR</fullName>
    </submittedName>
</protein>
<comment type="caution">
    <text evidence="2">The sequence shown here is derived from an EMBL/GenBank/DDBJ whole genome shotgun (WGS) entry which is preliminary data.</text>
</comment>
<name>A0A835ZCI5_9STRA</name>
<dbReference type="OrthoDB" id="47007at2759"/>
<dbReference type="CDD" id="cd05233">
    <property type="entry name" value="SDR_c"/>
    <property type="match status" value="1"/>
</dbReference>
<evidence type="ECO:0000256" key="1">
    <source>
        <dbReference type="ARBA" id="ARBA00006484"/>
    </source>
</evidence>
<dbReference type="Gene3D" id="3.40.50.720">
    <property type="entry name" value="NAD(P)-binding Rossmann-like Domain"/>
    <property type="match status" value="1"/>
</dbReference>
<dbReference type="PANTHER" id="PTHR43943:SF2">
    <property type="entry name" value="DEHYDROGENASE_REDUCTASE 4"/>
    <property type="match status" value="1"/>
</dbReference>
<dbReference type="Proteomes" id="UP000664859">
    <property type="component" value="Unassembled WGS sequence"/>
</dbReference>
<keyword evidence="3" id="KW-1185">Reference proteome</keyword>
<reference evidence="2" key="1">
    <citation type="submission" date="2021-02" db="EMBL/GenBank/DDBJ databases">
        <title>First Annotated Genome of the Yellow-green Alga Tribonema minus.</title>
        <authorList>
            <person name="Mahan K.M."/>
        </authorList>
    </citation>
    <scope>NUCLEOTIDE SEQUENCE</scope>
    <source>
        <strain evidence="2">UTEX B ZZ1240</strain>
    </source>
</reference>
<dbReference type="InterPro" id="IPR036291">
    <property type="entry name" value="NAD(P)-bd_dom_sf"/>
</dbReference>
<dbReference type="AlphaFoldDB" id="A0A835ZCI5"/>
<dbReference type="SUPFAM" id="SSF51735">
    <property type="entry name" value="NAD(P)-binding Rossmann-fold domains"/>
    <property type="match status" value="1"/>
</dbReference>
<dbReference type="InterPro" id="IPR002347">
    <property type="entry name" value="SDR_fam"/>
</dbReference>
<organism evidence="2 3">
    <name type="scientific">Tribonema minus</name>
    <dbReference type="NCBI Taxonomy" id="303371"/>
    <lineage>
        <taxon>Eukaryota</taxon>
        <taxon>Sar</taxon>
        <taxon>Stramenopiles</taxon>
        <taxon>Ochrophyta</taxon>
        <taxon>PX clade</taxon>
        <taxon>Xanthophyceae</taxon>
        <taxon>Tribonematales</taxon>
        <taxon>Tribonemataceae</taxon>
        <taxon>Tribonema</taxon>
    </lineage>
</organism>
<evidence type="ECO:0000313" key="3">
    <source>
        <dbReference type="Proteomes" id="UP000664859"/>
    </source>
</evidence>
<dbReference type="EMBL" id="JAFCMP010000022">
    <property type="protein sequence ID" value="KAG5191226.1"/>
    <property type="molecule type" value="Genomic_DNA"/>
</dbReference>
<comment type="similarity">
    <text evidence="1">Belongs to the short-chain dehydrogenases/reductases (SDR) family.</text>
</comment>
<sequence>MAAKRFEGRVAVVTGASSGMGLATAAQLAAEGAKVVMVARTKDKLEAAAADIKAKGGDVLAVAADVSKDAANKEIVDAALSAYGKLHIAFLNAGTYGGAPVDQVTEELFDKIFDVNVKSVAFGLKHVLPAIEKSGGGGSVIINSSGMALRATANPAFAGGGLYSASKAAADMVMKYAAIEASKHKTRVNSIAPGIVQTAIMGEGMTDESYNAFAAPVSLVGRVGTPEEIAPFVCFLASDEATFITGSVHEVDGGWGLKA</sequence>
<proteinExistence type="inferred from homology"/>
<dbReference type="Pfam" id="PF13561">
    <property type="entry name" value="adh_short_C2"/>
    <property type="match status" value="1"/>
</dbReference>
<evidence type="ECO:0000313" key="2">
    <source>
        <dbReference type="EMBL" id="KAG5191226.1"/>
    </source>
</evidence>
<dbReference type="PANTHER" id="PTHR43943">
    <property type="entry name" value="DEHYDROGENASE/REDUCTASE (SDR FAMILY) MEMBER 4"/>
    <property type="match status" value="1"/>
</dbReference>
<gene>
    <name evidence="2" type="ORF">JKP88DRAFT_231403</name>
</gene>